<dbReference type="AlphaFoldDB" id="W6TE65"/>
<protein>
    <submittedName>
        <fullName evidence="1">Uncharacterized protein</fullName>
    </submittedName>
</protein>
<dbReference type="RefSeq" id="WP_024161074.1">
    <property type="nucleotide sequence ID" value="NZ_AWTR02000044.1"/>
</dbReference>
<gene>
    <name evidence="1" type="ORF">P618_200367</name>
</gene>
<evidence type="ECO:0000313" key="1">
    <source>
        <dbReference type="EMBL" id="ETZ07438.1"/>
    </source>
</evidence>
<sequence length="94" mass="10536">MIDAIQCEPINTAQINTVWAHQHSVGSKKKSIIKPLDLPLWGSTKIHAPCDAYRNSVSIHLHKVRTMIWNGGDALMGHFVKADAVFFDKAVRCR</sequence>
<keyword evidence="2" id="KW-1185">Reference proteome</keyword>
<reference evidence="1 2" key="1">
    <citation type="journal article" date="2014" name="FEMS Microbiol. Lett.">
        <title>Draft genome sequences of three Holospora species (Holospora obtusa, Holospora undulata, and Holospora elegans), endonuclear symbiotic bacteria of the ciliate Paramecium caudatum.</title>
        <authorList>
            <person name="Dohra H."/>
            <person name="Tanaka K."/>
            <person name="Suzuki T."/>
            <person name="Fujishima M."/>
            <person name="Suzuki H."/>
        </authorList>
    </citation>
    <scope>NUCLEOTIDE SEQUENCE [LARGE SCALE GENOMIC DNA]</scope>
    <source>
        <strain evidence="1 2">F1</strain>
    </source>
</reference>
<comment type="caution">
    <text evidence="1">The sequence shown here is derived from an EMBL/GenBank/DDBJ whole genome shotgun (WGS) entry which is preliminary data.</text>
</comment>
<dbReference type="EMBL" id="AWTR02000044">
    <property type="protein sequence ID" value="ETZ07438.1"/>
    <property type="molecule type" value="Genomic_DNA"/>
</dbReference>
<evidence type="ECO:0000313" key="2">
    <source>
        <dbReference type="Proteomes" id="UP000019112"/>
    </source>
</evidence>
<dbReference type="Proteomes" id="UP000019112">
    <property type="component" value="Unassembled WGS sequence"/>
</dbReference>
<proteinExistence type="predicted"/>
<organism evidence="1 2">
    <name type="scientific">Holospora obtusa F1</name>
    <dbReference type="NCBI Taxonomy" id="1399147"/>
    <lineage>
        <taxon>Bacteria</taxon>
        <taxon>Pseudomonadati</taxon>
        <taxon>Pseudomonadota</taxon>
        <taxon>Alphaproteobacteria</taxon>
        <taxon>Holosporales</taxon>
        <taxon>Holosporaceae</taxon>
        <taxon>Holospora</taxon>
    </lineage>
</organism>
<accession>W6TE65</accession>
<name>W6TE65_HOLOB</name>